<keyword evidence="2" id="KW-1185">Reference proteome</keyword>
<protein>
    <submittedName>
        <fullName evidence="1">Uncharacterized protein</fullName>
    </submittedName>
</protein>
<sequence length="187" mass="20878">MKKCLLRVLQQDLCQSISFCPFYFAVFAYCWYYSLGAGAGAGRPESSLLGSEMVYTPNAVNFDEGDTIDDGRHILPHFPFNARTKSSNSSILHYFVRYAGRRRITKEPNRQASLGQLLLVKGIRDNPNCWKGGFLVVIIIELCFDAIRTYCEGFESCFSLLVALQPSKKGIRARTIGAEDLSKEAAA</sequence>
<dbReference type="AlphaFoldDB" id="A0AAN9M358"/>
<organism evidence="1 2">
    <name type="scientific">Phaseolus coccineus</name>
    <name type="common">Scarlet runner bean</name>
    <name type="synonym">Phaseolus multiflorus</name>
    <dbReference type="NCBI Taxonomy" id="3886"/>
    <lineage>
        <taxon>Eukaryota</taxon>
        <taxon>Viridiplantae</taxon>
        <taxon>Streptophyta</taxon>
        <taxon>Embryophyta</taxon>
        <taxon>Tracheophyta</taxon>
        <taxon>Spermatophyta</taxon>
        <taxon>Magnoliopsida</taxon>
        <taxon>eudicotyledons</taxon>
        <taxon>Gunneridae</taxon>
        <taxon>Pentapetalae</taxon>
        <taxon>rosids</taxon>
        <taxon>fabids</taxon>
        <taxon>Fabales</taxon>
        <taxon>Fabaceae</taxon>
        <taxon>Papilionoideae</taxon>
        <taxon>50 kb inversion clade</taxon>
        <taxon>NPAAA clade</taxon>
        <taxon>indigoferoid/millettioid clade</taxon>
        <taxon>Phaseoleae</taxon>
        <taxon>Phaseolus</taxon>
    </lineage>
</organism>
<name>A0AAN9M358_PHACN</name>
<reference evidence="1 2" key="1">
    <citation type="submission" date="2024-01" db="EMBL/GenBank/DDBJ databases">
        <title>The genomes of 5 underutilized Papilionoideae crops provide insights into root nodulation and disease resistanc.</title>
        <authorList>
            <person name="Jiang F."/>
        </authorList>
    </citation>
    <scope>NUCLEOTIDE SEQUENCE [LARGE SCALE GENOMIC DNA]</scope>
    <source>
        <strain evidence="1">JINMINGXINNONG_FW02</strain>
        <tissue evidence="1">Leaves</tissue>
    </source>
</reference>
<comment type="caution">
    <text evidence="1">The sequence shown here is derived from an EMBL/GenBank/DDBJ whole genome shotgun (WGS) entry which is preliminary data.</text>
</comment>
<dbReference type="Proteomes" id="UP001374584">
    <property type="component" value="Unassembled WGS sequence"/>
</dbReference>
<evidence type="ECO:0000313" key="2">
    <source>
        <dbReference type="Proteomes" id="UP001374584"/>
    </source>
</evidence>
<accession>A0AAN9M358</accession>
<gene>
    <name evidence="1" type="ORF">VNO80_21885</name>
</gene>
<evidence type="ECO:0000313" key="1">
    <source>
        <dbReference type="EMBL" id="KAK7347355.1"/>
    </source>
</evidence>
<dbReference type="EMBL" id="JAYMYR010000008">
    <property type="protein sequence ID" value="KAK7347355.1"/>
    <property type="molecule type" value="Genomic_DNA"/>
</dbReference>
<proteinExistence type="predicted"/>